<name>A0ACD1AFB5_9FIRM</name>
<protein>
    <submittedName>
        <fullName evidence="1">Radical SAM protein</fullName>
    </submittedName>
</protein>
<evidence type="ECO:0000313" key="2">
    <source>
        <dbReference type="Proteomes" id="UP000594014"/>
    </source>
</evidence>
<evidence type="ECO:0000313" key="1">
    <source>
        <dbReference type="EMBL" id="QOX64974.1"/>
    </source>
</evidence>
<keyword evidence="2" id="KW-1185">Reference proteome</keyword>
<gene>
    <name evidence="1" type="ORF">FRZ06_17290</name>
</gene>
<sequence>MKDHSELNRYMNQGIKDIILNTLKASLKNSQEIKFLLRFVAYASNARRIRMRHEAMGLHVPPFLIASIASDCNLFCKGCYARANQSCGSSVCSHPKMPEKALLTEEEWDRIFTEAADLGISFILLAGGEPLMKREVLEKASDHPQILFPVFTNGTLVNADWITFFDENRNLIPVFSLEGDEDETDLRRGHGVYQKVTEAMARFREQSALFGVSITVTSQNIRRVTEYEFVRTLQETGCGIVFFVEYVPVTEEAKSLAPGTADRALMDRRLSKLRTLPGCPNLLSFPGDEKYSGGCLAAGRGFFHINPFGGAEPCPFSPISDRNVRDYPLKEVLASGLFRSLEDSGMLAIEHEGGCALFGKDDEIMEMATSE</sequence>
<dbReference type="EMBL" id="CP042469">
    <property type="protein sequence ID" value="QOX64974.1"/>
    <property type="molecule type" value="Genomic_DNA"/>
</dbReference>
<proteinExistence type="predicted"/>
<organism evidence="1 2">
    <name type="scientific">Anoxybacterium hadale</name>
    <dbReference type="NCBI Taxonomy" id="3408580"/>
    <lineage>
        <taxon>Bacteria</taxon>
        <taxon>Bacillati</taxon>
        <taxon>Bacillota</taxon>
        <taxon>Clostridia</taxon>
        <taxon>Peptostreptococcales</taxon>
        <taxon>Anaerovoracaceae</taxon>
        <taxon>Anoxybacterium</taxon>
    </lineage>
</organism>
<dbReference type="Proteomes" id="UP000594014">
    <property type="component" value="Chromosome"/>
</dbReference>
<reference evidence="1" key="1">
    <citation type="submission" date="2019-08" db="EMBL/GenBank/DDBJ databases">
        <title>Genome sequence of Clostridiales bacterium MT110.</title>
        <authorList>
            <person name="Cao J."/>
        </authorList>
    </citation>
    <scope>NUCLEOTIDE SEQUENCE</scope>
    <source>
        <strain evidence="1">MT110</strain>
    </source>
</reference>
<accession>A0ACD1AFB5</accession>